<dbReference type="InterPro" id="IPR036047">
    <property type="entry name" value="F-box-like_dom_sf"/>
</dbReference>
<gene>
    <name evidence="1" type="ORF">pneo_cds_980</name>
</gene>
<proteinExistence type="predicted"/>
<accession>A0A2U7UDS7</accession>
<dbReference type="RefSeq" id="YP_009482590.1">
    <property type="nucleotide sequence ID" value="NC_037666.1"/>
</dbReference>
<dbReference type="GeneID" id="36843300"/>
<dbReference type="SUPFAM" id="SSF81383">
    <property type="entry name" value="F-box domain"/>
    <property type="match status" value="1"/>
</dbReference>
<evidence type="ECO:0000313" key="1">
    <source>
        <dbReference type="EMBL" id="AVK76587.1"/>
    </source>
</evidence>
<dbReference type="Proteomes" id="UP000249287">
    <property type="component" value="Segment"/>
</dbReference>
<name>A0A2U7UDS7_9VIRU</name>
<organism evidence="1">
    <name type="scientific">Pandoravirus neocaledonia</name>
    <dbReference type="NCBI Taxonomy" id="2107708"/>
    <lineage>
        <taxon>Viruses</taxon>
        <taxon>Pandoravirus</taxon>
    </lineage>
</organism>
<dbReference type="KEGG" id="vg:36843300"/>
<reference evidence="1" key="1">
    <citation type="journal article" date="2018" name="Nat. Commun.">
        <title>Diversity and evolution of the emerging Pandoraviridae family.</title>
        <authorList>
            <person name="Legendre M."/>
            <person name="Fabre E."/>
            <person name="Poirot O."/>
            <person name="Jeudy S."/>
            <person name="Lartigue A."/>
            <person name="Alempic J.M."/>
            <person name="Beucher L."/>
            <person name="Philippe N."/>
            <person name="Bertaux L."/>
            <person name="Christo-Foroux E."/>
            <person name="Labadie K."/>
            <person name="Coute Y."/>
            <person name="Abergel C."/>
            <person name="Claverie J.M."/>
        </authorList>
    </citation>
    <scope>NUCLEOTIDE SEQUENCE [LARGE SCALE GENOMIC DNA]</scope>
    <source>
        <strain evidence="1">Neocaledonia</strain>
    </source>
</reference>
<dbReference type="EMBL" id="MG011690">
    <property type="protein sequence ID" value="AVK76587.1"/>
    <property type="molecule type" value="Genomic_DNA"/>
</dbReference>
<evidence type="ECO:0008006" key="2">
    <source>
        <dbReference type="Google" id="ProtNLM"/>
    </source>
</evidence>
<protein>
    <recommendedName>
        <fullName evidence="2">F-box incomplete domain containing protein</fullName>
    </recommendedName>
</protein>
<sequence length="316" mass="34877">MALVCQPPSPATIDDLPSELVWAILAHLGWRWRFCARPARRLWRTLCDAVRDESPHVLDDIHKALGLYSANKWAVEEVGRALRGIYVPASSMVERVCMRKETDPLAVLALCLGVPETSEIDAAAVMIAAGHADLVRYVVSRRFTADTVCRRRDLWSDRPPMHRLTDLVVGRCSAASIDQYLDANPHVPVRIVPALRSNNMPTALSCLLGKHQKRFVHSTSAWKNIGAYATPPLLVTLLDRIDAIKSGARAPSDDPVHILVTVDNGDWLYKCAMGATRNARIDILDILYAHNQICHEDADVCGLLDCTQSGGPIALQ</sequence>